<protein>
    <submittedName>
        <fullName evidence="3">Uncharacterized protein</fullName>
    </submittedName>
</protein>
<organism evidence="3">
    <name type="scientific">Oryza brachyantha</name>
    <name type="common">malo sina</name>
    <dbReference type="NCBI Taxonomy" id="4533"/>
    <lineage>
        <taxon>Eukaryota</taxon>
        <taxon>Viridiplantae</taxon>
        <taxon>Streptophyta</taxon>
        <taxon>Embryophyta</taxon>
        <taxon>Tracheophyta</taxon>
        <taxon>Spermatophyta</taxon>
        <taxon>Magnoliopsida</taxon>
        <taxon>Liliopsida</taxon>
        <taxon>Poales</taxon>
        <taxon>Poaceae</taxon>
        <taxon>BOP clade</taxon>
        <taxon>Oryzoideae</taxon>
        <taxon>Oryzeae</taxon>
        <taxon>Oryzinae</taxon>
        <taxon>Oryza</taxon>
    </lineage>
</organism>
<keyword evidence="2" id="KW-0812">Transmembrane</keyword>
<reference evidence="3" key="2">
    <citation type="submission" date="2013-04" db="UniProtKB">
        <authorList>
            <consortium name="EnsemblPlants"/>
        </authorList>
    </citation>
    <scope>IDENTIFICATION</scope>
</reference>
<dbReference type="EnsemblPlants" id="OB01G31930.1">
    <property type="protein sequence ID" value="OB01G31930.1"/>
    <property type="gene ID" value="OB01G31930"/>
</dbReference>
<keyword evidence="2" id="KW-1133">Transmembrane helix</keyword>
<evidence type="ECO:0000256" key="1">
    <source>
        <dbReference type="SAM" id="MobiDB-lite"/>
    </source>
</evidence>
<proteinExistence type="predicted"/>
<feature type="compositionally biased region" description="Pro residues" evidence="1">
    <location>
        <begin position="248"/>
        <end position="259"/>
    </location>
</feature>
<sequence>MGGWMCGGWPSPPCIVPPSLCAVRSSHVLLVAILFLAASLPFAWLPCSFSSRRFLPPLSCRVPGGGTPEADVGRDCSLVWRGSGRRWEDLRRRRCPPSSRCGSDGGVAGVDLHRRQGRCSVALVSSNARHHRAPRPKPKPTPPWIAGGRRGYQMVGGGRVDVGVGGEEQYQQQCGDDANERRTDLRRGEAEGGGGHHVCRGVRQEVLHLRQRAHLFLPSLPFSPPHHHHHPFQALPLLPGPHLRRGRPPPGGAPAPPRCHLPLHGSPG</sequence>
<evidence type="ECO:0000313" key="4">
    <source>
        <dbReference type="Proteomes" id="UP000006038"/>
    </source>
</evidence>
<dbReference type="Proteomes" id="UP000006038">
    <property type="component" value="Chromosome 1"/>
</dbReference>
<dbReference type="HOGENOM" id="CLU_1039651_0_0_1"/>
<accession>J3L1T7</accession>
<dbReference type="Gramene" id="OB01G31930.1">
    <property type="protein sequence ID" value="OB01G31930.1"/>
    <property type="gene ID" value="OB01G31930"/>
</dbReference>
<feature type="transmembrane region" description="Helical" evidence="2">
    <location>
        <begin position="27"/>
        <end position="45"/>
    </location>
</feature>
<reference evidence="3" key="1">
    <citation type="journal article" date="2013" name="Nat. Commun.">
        <title>Whole-genome sequencing of Oryza brachyantha reveals mechanisms underlying Oryza genome evolution.</title>
        <authorList>
            <person name="Chen J."/>
            <person name="Huang Q."/>
            <person name="Gao D."/>
            <person name="Wang J."/>
            <person name="Lang Y."/>
            <person name="Liu T."/>
            <person name="Li B."/>
            <person name="Bai Z."/>
            <person name="Luis Goicoechea J."/>
            <person name="Liang C."/>
            <person name="Chen C."/>
            <person name="Zhang W."/>
            <person name="Sun S."/>
            <person name="Liao Y."/>
            <person name="Zhang X."/>
            <person name="Yang L."/>
            <person name="Song C."/>
            <person name="Wang M."/>
            <person name="Shi J."/>
            <person name="Liu G."/>
            <person name="Liu J."/>
            <person name="Zhou H."/>
            <person name="Zhou W."/>
            <person name="Yu Q."/>
            <person name="An N."/>
            <person name="Chen Y."/>
            <person name="Cai Q."/>
            <person name="Wang B."/>
            <person name="Liu B."/>
            <person name="Min J."/>
            <person name="Huang Y."/>
            <person name="Wu H."/>
            <person name="Li Z."/>
            <person name="Zhang Y."/>
            <person name="Yin Y."/>
            <person name="Song W."/>
            <person name="Jiang J."/>
            <person name="Jackson S.A."/>
            <person name="Wing R.A."/>
            <person name="Wang J."/>
            <person name="Chen M."/>
        </authorList>
    </citation>
    <scope>NUCLEOTIDE SEQUENCE [LARGE SCALE GENOMIC DNA]</scope>
    <source>
        <strain evidence="3">cv. IRGC 101232</strain>
    </source>
</reference>
<evidence type="ECO:0000256" key="2">
    <source>
        <dbReference type="SAM" id="Phobius"/>
    </source>
</evidence>
<keyword evidence="4" id="KW-1185">Reference proteome</keyword>
<feature type="compositionally biased region" description="Basic residues" evidence="1">
    <location>
        <begin position="128"/>
        <end position="138"/>
    </location>
</feature>
<feature type="region of interest" description="Disordered" evidence="1">
    <location>
        <begin position="239"/>
        <end position="268"/>
    </location>
</feature>
<dbReference type="AlphaFoldDB" id="J3L1T7"/>
<name>J3L1T7_ORYBR</name>
<keyword evidence="2" id="KW-0472">Membrane</keyword>
<evidence type="ECO:0000313" key="3">
    <source>
        <dbReference type="EnsemblPlants" id="OB01G31930.1"/>
    </source>
</evidence>
<feature type="region of interest" description="Disordered" evidence="1">
    <location>
        <begin position="125"/>
        <end position="147"/>
    </location>
</feature>